<dbReference type="InterPro" id="IPR020449">
    <property type="entry name" value="Tscrpt_reg_AraC-type_HTH"/>
</dbReference>
<dbReference type="InterPro" id="IPR053142">
    <property type="entry name" value="PchR_regulatory_protein"/>
</dbReference>
<protein>
    <submittedName>
        <fullName evidence="5">AraC family transcriptional regulator</fullName>
    </submittedName>
    <submittedName>
        <fullName evidence="6">AraC-like DNA-binding protein</fullName>
    </submittedName>
</protein>
<dbReference type="OrthoDB" id="799767at2"/>
<dbReference type="Gene3D" id="1.10.10.60">
    <property type="entry name" value="Homeodomain-like"/>
    <property type="match status" value="2"/>
</dbReference>
<name>A0A4V2RZN9_9SPHI</name>
<dbReference type="InterPro" id="IPR018062">
    <property type="entry name" value="HTH_AraC-typ_CS"/>
</dbReference>
<dbReference type="PROSITE" id="PS01124">
    <property type="entry name" value="HTH_ARAC_FAMILY_2"/>
    <property type="match status" value="1"/>
</dbReference>
<dbReference type="Pfam" id="PF12833">
    <property type="entry name" value="HTH_18"/>
    <property type="match status" value="1"/>
</dbReference>
<dbReference type="GO" id="GO:0043565">
    <property type="term" value="F:sequence-specific DNA binding"/>
    <property type="evidence" value="ECO:0007669"/>
    <property type="project" value="InterPro"/>
</dbReference>
<dbReference type="GO" id="GO:0003700">
    <property type="term" value="F:DNA-binding transcription factor activity"/>
    <property type="evidence" value="ECO:0007669"/>
    <property type="project" value="InterPro"/>
</dbReference>
<dbReference type="SMART" id="SM00342">
    <property type="entry name" value="HTH_ARAC"/>
    <property type="match status" value="1"/>
</dbReference>
<dbReference type="InterPro" id="IPR018060">
    <property type="entry name" value="HTH_AraC"/>
</dbReference>
<comment type="caution">
    <text evidence="6">The sequence shown here is derived from an EMBL/GenBank/DDBJ whole genome shotgun (WGS) entry which is preliminary data.</text>
</comment>
<keyword evidence="3" id="KW-0804">Transcription</keyword>
<dbReference type="SUPFAM" id="SSF46689">
    <property type="entry name" value="Homeodomain-like"/>
    <property type="match status" value="2"/>
</dbReference>
<dbReference type="PROSITE" id="PS00041">
    <property type="entry name" value="HTH_ARAC_FAMILY_1"/>
    <property type="match status" value="1"/>
</dbReference>
<dbReference type="PRINTS" id="PR00032">
    <property type="entry name" value="HTHARAC"/>
</dbReference>
<dbReference type="Proteomes" id="UP000295684">
    <property type="component" value="Unassembled WGS sequence"/>
</dbReference>
<evidence type="ECO:0000313" key="8">
    <source>
        <dbReference type="Proteomes" id="UP000622648"/>
    </source>
</evidence>
<dbReference type="RefSeq" id="WP_132531404.1">
    <property type="nucleotide sequence ID" value="NZ_BMJO01000004.1"/>
</dbReference>
<keyword evidence="8" id="KW-1185">Reference proteome</keyword>
<evidence type="ECO:0000256" key="3">
    <source>
        <dbReference type="ARBA" id="ARBA00023163"/>
    </source>
</evidence>
<dbReference type="PANTHER" id="PTHR47893:SF1">
    <property type="entry name" value="REGULATORY PROTEIN PCHR"/>
    <property type="match status" value="1"/>
</dbReference>
<dbReference type="EMBL" id="SLWO01000003">
    <property type="protein sequence ID" value="TCO27038.1"/>
    <property type="molecule type" value="Genomic_DNA"/>
</dbReference>
<evidence type="ECO:0000256" key="2">
    <source>
        <dbReference type="ARBA" id="ARBA00023125"/>
    </source>
</evidence>
<reference evidence="6 7" key="3">
    <citation type="submission" date="2019-03" db="EMBL/GenBank/DDBJ databases">
        <title>Genomic Encyclopedia of Type Strains, Phase IV (KMG-IV): sequencing the most valuable type-strain genomes for metagenomic binning, comparative biology and taxonomic classification.</title>
        <authorList>
            <person name="Goeker M."/>
        </authorList>
    </citation>
    <scope>NUCLEOTIDE SEQUENCE [LARGE SCALE GENOMIC DNA]</scope>
    <source>
        <strain evidence="6 7">DSM 103236</strain>
    </source>
</reference>
<proteinExistence type="predicted"/>
<dbReference type="InterPro" id="IPR009057">
    <property type="entry name" value="Homeodomain-like_sf"/>
</dbReference>
<organism evidence="6 7">
    <name type="scientific">Pedobacter psychrotolerans</name>
    <dbReference type="NCBI Taxonomy" id="1843235"/>
    <lineage>
        <taxon>Bacteria</taxon>
        <taxon>Pseudomonadati</taxon>
        <taxon>Bacteroidota</taxon>
        <taxon>Sphingobacteriia</taxon>
        <taxon>Sphingobacteriales</taxon>
        <taxon>Sphingobacteriaceae</taxon>
        <taxon>Pedobacter</taxon>
    </lineage>
</organism>
<accession>A0A4V2RZN9</accession>
<evidence type="ECO:0000256" key="1">
    <source>
        <dbReference type="ARBA" id="ARBA00023015"/>
    </source>
</evidence>
<feature type="domain" description="HTH araC/xylS-type" evidence="4">
    <location>
        <begin position="233"/>
        <end position="329"/>
    </location>
</feature>
<reference evidence="8" key="2">
    <citation type="journal article" date="2019" name="Int. J. Syst. Evol. Microbiol.">
        <title>The Global Catalogue of Microorganisms (GCM) 10K type strain sequencing project: providing services to taxonomists for standard genome sequencing and annotation.</title>
        <authorList>
            <consortium name="The Broad Institute Genomics Platform"/>
            <consortium name="The Broad Institute Genome Sequencing Center for Infectious Disease"/>
            <person name="Wu L."/>
            <person name="Ma J."/>
        </authorList>
    </citation>
    <scope>NUCLEOTIDE SEQUENCE [LARGE SCALE GENOMIC DNA]</scope>
    <source>
        <strain evidence="8">CGMCC 1.15644</strain>
    </source>
</reference>
<gene>
    <name evidence="6" type="ORF">EV200_103371</name>
    <name evidence="5" type="ORF">GCM10011413_26120</name>
</gene>
<evidence type="ECO:0000259" key="4">
    <source>
        <dbReference type="PROSITE" id="PS01124"/>
    </source>
</evidence>
<reference evidence="5" key="1">
    <citation type="journal article" date="2014" name="Int. J. Syst. Evol. Microbiol.">
        <title>Complete genome of a new Firmicutes species belonging to the dominant human colonic microbiota ('Ruminococcus bicirculans') reveals two chromosomes and a selective capacity to utilize plant glucans.</title>
        <authorList>
            <consortium name="NISC Comparative Sequencing Program"/>
            <person name="Wegmann U."/>
            <person name="Louis P."/>
            <person name="Goesmann A."/>
            <person name="Henrissat B."/>
            <person name="Duncan S.H."/>
            <person name="Flint H.J."/>
        </authorList>
    </citation>
    <scope>NUCLEOTIDE SEQUENCE</scope>
    <source>
        <strain evidence="5">CGMCC 1.15644</strain>
    </source>
</reference>
<evidence type="ECO:0000313" key="5">
    <source>
        <dbReference type="EMBL" id="GGE58458.1"/>
    </source>
</evidence>
<keyword evidence="2 6" id="KW-0238">DNA-binding</keyword>
<dbReference type="EMBL" id="BMJO01000004">
    <property type="protein sequence ID" value="GGE58458.1"/>
    <property type="molecule type" value="Genomic_DNA"/>
</dbReference>
<dbReference type="AlphaFoldDB" id="A0A4V2RZN9"/>
<dbReference type="Proteomes" id="UP000622648">
    <property type="component" value="Unassembled WGS sequence"/>
</dbReference>
<reference evidence="5" key="4">
    <citation type="submission" date="2024-05" db="EMBL/GenBank/DDBJ databases">
        <authorList>
            <person name="Sun Q."/>
            <person name="Zhou Y."/>
        </authorList>
    </citation>
    <scope>NUCLEOTIDE SEQUENCE</scope>
    <source>
        <strain evidence="5">CGMCC 1.15644</strain>
    </source>
</reference>
<sequence length="329" mass="37578">MALSIYDKSNQQYVVDHMIDQAEINLPLVTERREKFSFPFGDAELVQIAFSGIFIVYGDVIVKENQLRIKSFDDAELVELHFSIKGDGILENFLTKKTIAIKGNQHNIIYTPYFDGIAKFNTEKSHKFFEVHFQREKFVDLTSDSSSLLKRFGDTIMNNRPMAISSDNLPISIAMYACINDIMNCTFTGGLKLLFLQSKCVELLALQAQAFEYANKKSAPKTLKSDYDKERIYYAREYLLKHAHHPPSLTELAKAAGINEFKLKKGFKETFNNTVFGYLSDYKLMEAKELLADHQLDIKNISEQLGYSSVQHFSHAFNKKFGVSPGKAR</sequence>
<evidence type="ECO:0000313" key="7">
    <source>
        <dbReference type="Proteomes" id="UP000295684"/>
    </source>
</evidence>
<evidence type="ECO:0000313" key="6">
    <source>
        <dbReference type="EMBL" id="TCO27038.1"/>
    </source>
</evidence>
<dbReference type="PANTHER" id="PTHR47893">
    <property type="entry name" value="REGULATORY PROTEIN PCHR"/>
    <property type="match status" value="1"/>
</dbReference>
<keyword evidence="1" id="KW-0805">Transcription regulation</keyword>